<dbReference type="PANTHER" id="PTHR23416:SF23">
    <property type="entry name" value="ACETYLTRANSFERASE C18B11.09C-RELATED"/>
    <property type="match status" value="1"/>
</dbReference>
<evidence type="ECO:0000256" key="2">
    <source>
        <dbReference type="ARBA" id="ARBA00022679"/>
    </source>
</evidence>
<dbReference type="InterPro" id="IPR051159">
    <property type="entry name" value="Hexapeptide_acetyltransf"/>
</dbReference>
<accession>A0A4Y4AW22</accession>
<dbReference type="OrthoDB" id="9814490at2"/>
<dbReference type="RefSeq" id="WP_073246588.1">
    <property type="nucleotide sequence ID" value="NZ_BJNP01000018.1"/>
</dbReference>
<dbReference type="GO" id="GO:0005829">
    <property type="term" value="C:cytosol"/>
    <property type="evidence" value="ECO:0007669"/>
    <property type="project" value="TreeGrafter"/>
</dbReference>
<dbReference type="InterPro" id="IPR011004">
    <property type="entry name" value="Trimer_LpxA-like_sf"/>
</dbReference>
<sequence>MLSRVTLAEFDASKGLIRGAGKFKEILWYGVKILFFLSSVPYPSGFKSKLLVLFGAKIGKGVVIKPRVNIHFPWKLEVGDHVWIGEEAFLLNFELLSIGNNVCISQRAFLCGGNHDYKQPSMPYRNGPIVLENGCWVGANVFVGPNVVIGTDTIVCAGSVITQTLENNGIYKGNPVVFLKNRW</sequence>
<dbReference type="STRING" id="983.SAMN05443543_11064"/>
<comment type="caution">
    <text evidence="3">The sequence shown here is derived from an EMBL/GenBank/DDBJ whole genome shotgun (WGS) entry which is preliminary data.</text>
</comment>
<dbReference type="CDD" id="cd05825">
    <property type="entry name" value="LbH_wcaF_like"/>
    <property type="match status" value="1"/>
</dbReference>
<dbReference type="PANTHER" id="PTHR23416">
    <property type="entry name" value="SIALIC ACID SYNTHASE-RELATED"/>
    <property type="match status" value="1"/>
</dbReference>
<reference evidence="3 4" key="1">
    <citation type="submission" date="2019-06" db="EMBL/GenBank/DDBJ databases">
        <title>Whole genome shotgun sequence of Flavobacterium flevense NBRC 14960.</title>
        <authorList>
            <person name="Hosoyama A."/>
            <person name="Uohara A."/>
            <person name="Ohji S."/>
            <person name="Ichikawa N."/>
        </authorList>
    </citation>
    <scope>NUCLEOTIDE SEQUENCE [LARGE SCALE GENOMIC DNA]</scope>
    <source>
        <strain evidence="3 4">NBRC 14960</strain>
    </source>
</reference>
<proteinExistence type="inferred from homology"/>
<dbReference type="NCBIfam" id="NF007797">
    <property type="entry name" value="PRK10502.1"/>
    <property type="match status" value="1"/>
</dbReference>
<organism evidence="3 4">
    <name type="scientific">Flavobacterium flevense</name>
    <dbReference type="NCBI Taxonomy" id="983"/>
    <lineage>
        <taxon>Bacteria</taxon>
        <taxon>Pseudomonadati</taxon>
        <taxon>Bacteroidota</taxon>
        <taxon>Flavobacteriia</taxon>
        <taxon>Flavobacteriales</taxon>
        <taxon>Flavobacteriaceae</taxon>
        <taxon>Flavobacterium</taxon>
    </lineage>
</organism>
<evidence type="ECO:0000313" key="4">
    <source>
        <dbReference type="Proteomes" id="UP000316775"/>
    </source>
</evidence>
<evidence type="ECO:0000313" key="3">
    <source>
        <dbReference type="EMBL" id="GEC72336.1"/>
    </source>
</evidence>
<dbReference type="SUPFAM" id="SSF51161">
    <property type="entry name" value="Trimeric LpxA-like enzymes"/>
    <property type="match status" value="1"/>
</dbReference>
<evidence type="ECO:0000256" key="1">
    <source>
        <dbReference type="ARBA" id="ARBA00007274"/>
    </source>
</evidence>
<dbReference type="AlphaFoldDB" id="A0A4Y4AW22"/>
<keyword evidence="4" id="KW-1185">Reference proteome</keyword>
<dbReference type="GO" id="GO:0008374">
    <property type="term" value="F:O-acyltransferase activity"/>
    <property type="evidence" value="ECO:0007669"/>
    <property type="project" value="TreeGrafter"/>
</dbReference>
<dbReference type="EMBL" id="BJNP01000018">
    <property type="protein sequence ID" value="GEC72336.1"/>
    <property type="molecule type" value="Genomic_DNA"/>
</dbReference>
<dbReference type="Gene3D" id="2.160.10.10">
    <property type="entry name" value="Hexapeptide repeat proteins"/>
    <property type="match status" value="1"/>
</dbReference>
<dbReference type="Proteomes" id="UP000316775">
    <property type="component" value="Unassembled WGS sequence"/>
</dbReference>
<name>A0A4Y4AW22_9FLAO</name>
<gene>
    <name evidence="3" type="ORF">FFL01_18750</name>
</gene>
<protein>
    <submittedName>
        <fullName evidence="3">Colanic acid biosynthesis acetyltransferase WcaF</fullName>
    </submittedName>
</protein>
<comment type="similarity">
    <text evidence="1">Belongs to the transferase hexapeptide repeat family.</text>
</comment>
<dbReference type="InterPro" id="IPR001451">
    <property type="entry name" value="Hexapep"/>
</dbReference>
<dbReference type="Pfam" id="PF00132">
    <property type="entry name" value="Hexapep"/>
    <property type="match status" value="1"/>
</dbReference>
<keyword evidence="2 3" id="KW-0808">Transferase</keyword>